<evidence type="ECO:0000313" key="1">
    <source>
        <dbReference type="EMBL" id="MBB5049147.1"/>
    </source>
</evidence>
<dbReference type="AlphaFoldDB" id="A0A7W7Z6X6"/>
<accession>A0A7W7Z6X6</accession>
<dbReference type="RefSeq" id="WP_184260984.1">
    <property type="nucleotide sequence ID" value="NZ_JACHIH010000031.1"/>
</dbReference>
<reference evidence="1 2" key="1">
    <citation type="submission" date="2020-08" db="EMBL/GenBank/DDBJ databases">
        <title>Genomic Encyclopedia of Type Strains, Phase IV (KMG-IV): sequencing the most valuable type-strain genomes for metagenomic binning, comparative biology and taxonomic classification.</title>
        <authorList>
            <person name="Goeker M."/>
        </authorList>
    </citation>
    <scope>NUCLEOTIDE SEQUENCE [LARGE SCALE GENOMIC DNA]</scope>
    <source>
        <strain evidence="1 2">DSM 12706</strain>
    </source>
</reference>
<proteinExistence type="predicted"/>
<protein>
    <submittedName>
        <fullName evidence="1">Uncharacterized protein</fullName>
    </submittedName>
</protein>
<name>A0A7W7Z6X6_9BRAD</name>
<organism evidence="1 2">
    <name type="scientific">Rhodopseudomonas rhenobacensis</name>
    <dbReference type="NCBI Taxonomy" id="87461"/>
    <lineage>
        <taxon>Bacteria</taxon>
        <taxon>Pseudomonadati</taxon>
        <taxon>Pseudomonadota</taxon>
        <taxon>Alphaproteobacteria</taxon>
        <taxon>Hyphomicrobiales</taxon>
        <taxon>Nitrobacteraceae</taxon>
        <taxon>Rhodopseudomonas</taxon>
    </lineage>
</organism>
<dbReference type="EMBL" id="JACHIH010000031">
    <property type="protein sequence ID" value="MBB5049147.1"/>
    <property type="molecule type" value="Genomic_DNA"/>
</dbReference>
<evidence type="ECO:0000313" key="2">
    <source>
        <dbReference type="Proteomes" id="UP000542353"/>
    </source>
</evidence>
<dbReference type="Proteomes" id="UP000542353">
    <property type="component" value="Unassembled WGS sequence"/>
</dbReference>
<gene>
    <name evidence="1" type="ORF">HNR60_003921</name>
</gene>
<comment type="caution">
    <text evidence="1">The sequence shown here is derived from an EMBL/GenBank/DDBJ whole genome shotgun (WGS) entry which is preliminary data.</text>
</comment>
<sequence>MNVADEIQIAPRLASPTLGHAQRQRVAALVAQYRDAVVWDGCSAAAPGVAVIVLDPASPARLATLVGSLDQDAIVILPFGEHPAFDTLKSKLVIHGTIGAEAAAAPHQLWWGGVAPLSVRTGMYSKAGTLFLSSYRSGSIAEPQLMRFRSYVDLSGLDCVIERLPDEHRSRGTAKIDFILRQLETAQRPVFWLDPAAEIRRHPVLPQSLGCDVALHRRRGGDIDPAALFFRPTAPARALLQAWRDLALGYPDLPEAFLLDQALILTAAQREIEVAWLPEDYCQSDPALRDSSTITIDRGGFARGRDQLPTRHLLAARRFGRPQAPEPHLIMKGIDGARGAITVALRHVLGRDAAQLPGAVEAIAEAFAADCGGFSKLELVLCSWDEDIEAVMQIEDNGWVLVCEPAERLRPDAFRTLELGRLTMRSSLGPQRWEAPAIAPV</sequence>
<keyword evidence="2" id="KW-1185">Reference proteome</keyword>